<organism evidence="1 2">
    <name type="scientific">Candidatus Enterovibrio altilux</name>
    <dbReference type="NCBI Taxonomy" id="1927128"/>
    <lineage>
        <taxon>Bacteria</taxon>
        <taxon>Pseudomonadati</taxon>
        <taxon>Pseudomonadota</taxon>
        <taxon>Gammaproteobacteria</taxon>
        <taxon>Vibrionales</taxon>
        <taxon>Vibrionaceae</taxon>
        <taxon>Enterovibrio</taxon>
    </lineage>
</organism>
<protein>
    <submittedName>
        <fullName evidence="1">Uncharacterized protein</fullName>
    </submittedName>
</protein>
<evidence type="ECO:0000313" key="2">
    <source>
        <dbReference type="Proteomes" id="UP000218160"/>
    </source>
</evidence>
<dbReference type="EMBL" id="CP020660">
    <property type="protein sequence ID" value="ATF09124.1"/>
    <property type="molecule type" value="Genomic_DNA"/>
</dbReference>
<proteinExistence type="predicted"/>
<accession>A0A291B7Z5</accession>
<reference evidence="2" key="1">
    <citation type="submission" date="2017-04" db="EMBL/GenBank/DDBJ databases">
        <title>Genome evolution of the luminous symbionts of deep sea anglerfish.</title>
        <authorList>
            <person name="Hendry T.A."/>
        </authorList>
    </citation>
    <scope>NUCLEOTIDE SEQUENCE [LARGE SCALE GENOMIC DNA]</scope>
</reference>
<gene>
    <name evidence="1" type="ORF">BTN50_0602</name>
</gene>
<name>A0A291B7Z5_9GAMM</name>
<evidence type="ECO:0000313" key="1">
    <source>
        <dbReference type="EMBL" id="ATF09124.1"/>
    </source>
</evidence>
<dbReference type="KEGG" id="elux:BTN50_0602"/>
<dbReference type="Proteomes" id="UP000218160">
    <property type="component" value="Chromosome 1"/>
</dbReference>
<dbReference type="AlphaFoldDB" id="A0A291B7Z5"/>
<sequence length="61" mass="7294">MTDGEVLLNWLKQPRRKIIQYQAMVLATPDNLMKPFVLNERFHLPHEDTEQFLKNEIICLI</sequence>
<keyword evidence="2" id="KW-1185">Reference proteome</keyword>